<keyword evidence="2" id="KW-1185">Reference proteome</keyword>
<evidence type="ECO:0008006" key="3">
    <source>
        <dbReference type="Google" id="ProtNLM"/>
    </source>
</evidence>
<reference evidence="1 2" key="1">
    <citation type="submission" date="2023-07" db="EMBL/GenBank/DDBJ databases">
        <title>Sorghum-associated microbial communities from plants grown in Nebraska, USA.</title>
        <authorList>
            <person name="Schachtman D."/>
        </authorList>
    </citation>
    <scope>NUCLEOTIDE SEQUENCE [LARGE SCALE GENOMIC DNA]</scope>
    <source>
        <strain evidence="1 2">DS2154</strain>
    </source>
</reference>
<evidence type="ECO:0000313" key="2">
    <source>
        <dbReference type="Proteomes" id="UP001262754"/>
    </source>
</evidence>
<comment type="caution">
    <text evidence="1">The sequence shown here is derived from an EMBL/GenBank/DDBJ whole genome shotgun (WGS) entry which is preliminary data.</text>
</comment>
<evidence type="ECO:0000313" key="1">
    <source>
        <dbReference type="EMBL" id="MDR6532221.1"/>
    </source>
</evidence>
<protein>
    <recommendedName>
        <fullName evidence="3">Beta-barrel assembly machine subunit BamE</fullName>
    </recommendedName>
</protein>
<name>A0ABU1N199_9CAUL</name>
<organism evidence="1 2">
    <name type="scientific">Caulobacter rhizosphaerae</name>
    <dbReference type="NCBI Taxonomy" id="2010972"/>
    <lineage>
        <taxon>Bacteria</taxon>
        <taxon>Pseudomonadati</taxon>
        <taxon>Pseudomonadota</taxon>
        <taxon>Alphaproteobacteria</taxon>
        <taxon>Caulobacterales</taxon>
        <taxon>Caulobacteraceae</taxon>
        <taxon>Caulobacter</taxon>
    </lineage>
</organism>
<dbReference type="RefSeq" id="WP_163233413.1">
    <property type="nucleotide sequence ID" value="NZ_BMLD01000004.1"/>
</dbReference>
<sequence length="96" mass="10078">MKVVLALTLISAALVGCAPKLVTRSEMRRLHPGMTYAEAVKVIGAPGRLRGLDETVIGALVPSAGQDVYVWTNQDGSLLSAAFDEGRLGALSERGL</sequence>
<dbReference type="Proteomes" id="UP001262754">
    <property type="component" value="Unassembled WGS sequence"/>
</dbReference>
<accession>A0ABU1N199</accession>
<gene>
    <name evidence="1" type="ORF">J2800_002977</name>
</gene>
<dbReference type="PROSITE" id="PS51257">
    <property type="entry name" value="PROKAR_LIPOPROTEIN"/>
    <property type="match status" value="1"/>
</dbReference>
<dbReference type="EMBL" id="JAVDRL010000008">
    <property type="protein sequence ID" value="MDR6532221.1"/>
    <property type="molecule type" value="Genomic_DNA"/>
</dbReference>
<proteinExistence type="predicted"/>